<dbReference type="KEGG" id="talb:FTW19_06210"/>
<name>A0A5B9EC83_9BACT</name>
<comment type="similarity">
    <text evidence="2">Belongs to the TMEM175 family.</text>
</comment>
<gene>
    <name evidence="14" type="ORF">FTW19_06210</name>
</gene>
<evidence type="ECO:0000256" key="7">
    <source>
        <dbReference type="ARBA" id="ARBA00022958"/>
    </source>
</evidence>
<dbReference type="Proteomes" id="UP000321820">
    <property type="component" value="Chromosome"/>
</dbReference>
<evidence type="ECO:0000256" key="13">
    <source>
        <dbReference type="SAM" id="Phobius"/>
    </source>
</evidence>
<keyword evidence="15" id="KW-1185">Reference proteome</keyword>
<evidence type="ECO:0000256" key="5">
    <source>
        <dbReference type="ARBA" id="ARBA00022692"/>
    </source>
</evidence>
<evidence type="ECO:0000256" key="8">
    <source>
        <dbReference type="ARBA" id="ARBA00022989"/>
    </source>
</evidence>
<dbReference type="RefSeq" id="WP_147646817.1">
    <property type="nucleotide sequence ID" value="NZ_CP042806.1"/>
</dbReference>
<evidence type="ECO:0000256" key="4">
    <source>
        <dbReference type="ARBA" id="ARBA00022538"/>
    </source>
</evidence>
<dbReference type="EMBL" id="CP042806">
    <property type="protein sequence ID" value="QEE27626.1"/>
    <property type="molecule type" value="Genomic_DNA"/>
</dbReference>
<evidence type="ECO:0000256" key="6">
    <source>
        <dbReference type="ARBA" id="ARBA00022826"/>
    </source>
</evidence>
<dbReference type="OrthoDB" id="7626281at2"/>
<feature type="transmembrane region" description="Helical" evidence="13">
    <location>
        <begin position="44"/>
        <end position="63"/>
    </location>
</feature>
<comment type="subcellular location">
    <subcellularLocation>
        <location evidence="1">Membrane</location>
        <topology evidence="1">Multi-pass membrane protein</topology>
    </subcellularLocation>
</comment>
<feature type="transmembrane region" description="Helical" evidence="13">
    <location>
        <begin position="107"/>
        <end position="131"/>
    </location>
</feature>
<keyword evidence="7" id="KW-0630">Potassium</keyword>
<sequence>MANHPVTPARTEAFSDGVIAIIITIMVLELKIPHIDGWEGLRSILPILGVYALSFLFTSMYWVNHHAMIHRIPTVNHRILWTNLFFLFTLSLLPFFTGWVIEHRMSSFSAALYAVTLLVQALGFMSLRLAVNSLLAEQGELEPADHATRRKHVMSIALYLLAIPAAYLRPWISFLLAAVVTTLWVTPTFATRRRPS</sequence>
<dbReference type="GO" id="GO:0015252">
    <property type="term" value="F:proton channel activity"/>
    <property type="evidence" value="ECO:0007669"/>
    <property type="project" value="InterPro"/>
</dbReference>
<dbReference type="PANTHER" id="PTHR31462">
    <property type="entry name" value="ENDOSOMAL/LYSOSOMAL POTASSIUM CHANNEL TMEM175"/>
    <property type="match status" value="1"/>
</dbReference>
<evidence type="ECO:0000313" key="15">
    <source>
        <dbReference type="Proteomes" id="UP000321820"/>
    </source>
</evidence>
<evidence type="ECO:0000313" key="14">
    <source>
        <dbReference type="EMBL" id="QEE27626.1"/>
    </source>
</evidence>
<feature type="transmembrane region" description="Helical" evidence="13">
    <location>
        <begin position="12"/>
        <end position="32"/>
    </location>
</feature>
<keyword evidence="9" id="KW-0406">Ion transport</keyword>
<dbReference type="GO" id="GO:0016020">
    <property type="term" value="C:membrane"/>
    <property type="evidence" value="ECO:0007669"/>
    <property type="project" value="UniProtKB-SubCell"/>
</dbReference>
<proteinExistence type="inferred from homology"/>
<evidence type="ECO:0000256" key="3">
    <source>
        <dbReference type="ARBA" id="ARBA00022448"/>
    </source>
</evidence>
<keyword evidence="10 13" id="KW-0472">Membrane</keyword>
<reference evidence="14 15" key="1">
    <citation type="submission" date="2019-08" db="EMBL/GenBank/DDBJ databases">
        <title>Complete genome sequence of Terriglobus albidus strain ORNL.</title>
        <authorList>
            <person name="Podar M."/>
        </authorList>
    </citation>
    <scope>NUCLEOTIDE SEQUENCE [LARGE SCALE GENOMIC DNA]</scope>
    <source>
        <strain evidence="14 15">ORNL</strain>
    </source>
</reference>
<keyword evidence="6" id="KW-0631">Potassium channel</keyword>
<keyword evidence="5 13" id="KW-0812">Transmembrane</keyword>
<evidence type="ECO:0000256" key="10">
    <source>
        <dbReference type="ARBA" id="ARBA00023136"/>
    </source>
</evidence>
<dbReference type="InterPro" id="IPR010617">
    <property type="entry name" value="TMEM175-like"/>
</dbReference>
<evidence type="ECO:0000256" key="11">
    <source>
        <dbReference type="ARBA" id="ARBA00023303"/>
    </source>
</evidence>
<organism evidence="14 15">
    <name type="scientific">Terriglobus albidus</name>
    <dbReference type="NCBI Taxonomy" id="1592106"/>
    <lineage>
        <taxon>Bacteria</taxon>
        <taxon>Pseudomonadati</taxon>
        <taxon>Acidobacteriota</taxon>
        <taxon>Terriglobia</taxon>
        <taxon>Terriglobales</taxon>
        <taxon>Acidobacteriaceae</taxon>
        <taxon>Terriglobus</taxon>
    </lineage>
</organism>
<evidence type="ECO:0000256" key="2">
    <source>
        <dbReference type="ARBA" id="ARBA00006920"/>
    </source>
</evidence>
<evidence type="ECO:0000256" key="12">
    <source>
        <dbReference type="ARBA" id="ARBA00034430"/>
    </source>
</evidence>
<keyword evidence="3" id="KW-0813">Transport</keyword>
<dbReference type="Pfam" id="PF06736">
    <property type="entry name" value="TMEM175"/>
    <property type="match status" value="1"/>
</dbReference>
<keyword evidence="8 13" id="KW-1133">Transmembrane helix</keyword>
<evidence type="ECO:0000256" key="1">
    <source>
        <dbReference type="ARBA" id="ARBA00004141"/>
    </source>
</evidence>
<comment type="catalytic activity">
    <reaction evidence="12">
        <text>K(+)(in) = K(+)(out)</text>
        <dbReference type="Rhea" id="RHEA:29463"/>
        <dbReference type="ChEBI" id="CHEBI:29103"/>
    </reaction>
</comment>
<keyword evidence="11" id="KW-0407">Ion channel</keyword>
<protein>
    <submittedName>
        <fullName evidence="14">DUF1211 domain-containing protein</fullName>
    </submittedName>
</protein>
<dbReference type="GO" id="GO:0005267">
    <property type="term" value="F:potassium channel activity"/>
    <property type="evidence" value="ECO:0007669"/>
    <property type="project" value="UniProtKB-KW"/>
</dbReference>
<dbReference type="PANTHER" id="PTHR31462:SF5">
    <property type="entry name" value="ENDOSOMAL_LYSOSOMAL PROTON CHANNEL TMEM175"/>
    <property type="match status" value="1"/>
</dbReference>
<dbReference type="AlphaFoldDB" id="A0A5B9EC83"/>
<accession>A0A5B9EC83</accession>
<keyword evidence="4" id="KW-0633">Potassium transport</keyword>
<evidence type="ECO:0000256" key="9">
    <source>
        <dbReference type="ARBA" id="ARBA00023065"/>
    </source>
</evidence>
<feature type="transmembrane region" description="Helical" evidence="13">
    <location>
        <begin position="84"/>
        <end position="101"/>
    </location>
</feature>